<dbReference type="Pfam" id="PF00856">
    <property type="entry name" value="SET"/>
    <property type="match status" value="1"/>
</dbReference>
<evidence type="ECO:0000313" key="4">
    <source>
        <dbReference type="Proteomes" id="UP000305067"/>
    </source>
</evidence>
<dbReference type="InterPro" id="IPR001214">
    <property type="entry name" value="SET_dom"/>
</dbReference>
<dbReference type="Proteomes" id="UP000305067">
    <property type="component" value="Unassembled WGS sequence"/>
</dbReference>
<dbReference type="InterPro" id="IPR046341">
    <property type="entry name" value="SET_dom_sf"/>
</dbReference>
<gene>
    <name evidence="3" type="ORF">BDV98DRAFT_201696</name>
</gene>
<evidence type="ECO:0000256" key="1">
    <source>
        <dbReference type="SAM" id="MobiDB-lite"/>
    </source>
</evidence>
<dbReference type="OrthoDB" id="6141102at2759"/>
<feature type="region of interest" description="Disordered" evidence="1">
    <location>
        <begin position="87"/>
        <end position="121"/>
    </location>
</feature>
<evidence type="ECO:0000259" key="2">
    <source>
        <dbReference type="Pfam" id="PF00856"/>
    </source>
</evidence>
<dbReference type="STRING" id="1884261.A0A5C3QE42"/>
<proteinExistence type="predicted"/>
<dbReference type="Gene3D" id="2.170.270.10">
    <property type="entry name" value="SET domain"/>
    <property type="match status" value="1"/>
</dbReference>
<feature type="compositionally biased region" description="Polar residues" evidence="1">
    <location>
        <begin position="94"/>
        <end position="103"/>
    </location>
</feature>
<dbReference type="EMBL" id="ML178838">
    <property type="protein sequence ID" value="TFK98690.1"/>
    <property type="molecule type" value="Genomic_DNA"/>
</dbReference>
<reference evidence="3 4" key="1">
    <citation type="journal article" date="2019" name="Nat. Ecol. Evol.">
        <title>Megaphylogeny resolves global patterns of mushroom evolution.</title>
        <authorList>
            <person name="Varga T."/>
            <person name="Krizsan K."/>
            <person name="Foldi C."/>
            <person name="Dima B."/>
            <person name="Sanchez-Garcia M."/>
            <person name="Sanchez-Ramirez S."/>
            <person name="Szollosi G.J."/>
            <person name="Szarkandi J.G."/>
            <person name="Papp V."/>
            <person name="Albert L."/>
            <person name="Andreopoulos W."/>
            <person name="Angelini C."/>
            <person name="Antonin V."/>
            <person name="Barry K.W."/>
            <person name="Bougher N.L."/>
            <person name="Buchanan P."/>
            <person name="Buyck B."/>
            <person name="Bense V."/>
            <person name="Catcheside P."/>
            <person name="Chovatia M."/>
            <person name="Cooper J."/>
            <person name="Damon W."/>
            <person name="Desjardin D."/>
            <person name="Finy P."/>
            <person name="Geml J."/>
            <person name="Haridas S."/>
            <person name="Hughes K."/>
            <person name="Justo A."/>
            <person name="Karasinski D."/>
            <person name="Kautmanova I."/>
            <person name="Kiss B."/>
            <person name="Kocsube S."/>
            <person name="Kotiranta H."/>
            <person name="LaButti K.M."/>
            <person name="Lechner B.E."/>
            <person name="Liimatainen K."/>
            <person name="Lipzen A."/>
            <person name="Lukacs Z."/>
            <person name="Mihaltcheva S."/>
            <person name="Morgado L.N."/>
            <person name="Niskanen T."/>
            <person name="Noordeloos M.E."/>
            <person name="Ohm R.A."/>
            <person name="Ortiz-Santana B."/>
            <person name="Ovrebo C."/>
            <person name="Racz N."/>
            <person name="Riley R."/>
            <person name="Savchenko A."/>
            <person name="Shiryaev A."/>
            <person name="Soop K."/>
            <person name="Spirin V."/>
            <person name="Szebenyi C."/>
            <person name="Tomsovsky M."/>
            <person name="Tulloss R.E."/>
            <person name="Uehling J."/>
            <person name="Grigoriev I.V."/>
            <person name="Vagvolgyi C."/>
            <person name="Papp T."/>
            <person name="Martin F.M."/>
            <person name="Miettinen O."/>
            <person name="Hibbett D.S."/>
            <person name="Nagy L.G."/>
        </authorList>
    </citation>
    <scope>NUCLEOTIDE SEQUENCE [LARGE SCALE GENOMIC DNA]</scope>
    <source>
        <strain evidence="3 4">CBS 309.79</strain>
    </source>
</reference>
<accession>A0A5C3QE42</accession>
<protein>
    <recommendedName>
        <fullName evidence="2">SET domain-containing protein</fullName>
    </recommendedName>
</protein>
<keyword evidence="4" id="KW-1185">Reference proteome</keyword>
<organism evidence="3 4">
    <name type="scientific">Pterulicium gracile</name>
    <dbReference type="NCBI Taxonomy" id="1884261"/>
    <lineage>
        <taxon>Eukaryota</taxon>
        <taxon>Fungi</taxon>
        <taxon>Dikarya</taxon>
        <taxon>Basidiomycota</taxon>
        <taxon>Agaricomycotina</taxon>
        <taxon>Agaricomycetes</taxon>
        <taxon>Agaricomycetidae</taxon>
        <taxon>Agaricales</taxon>
        <taxon>Pleurotineae</taxon>
        <taxon>Pterulaceae</taxon>
        <taxon>Pterulicium</taxon>
    </lineage>
</organism>
<dbReference type="SUPFAM" id="SSF82199">
    <property type="entry name" value="SET domain"/>
    <property type="match status" value="1"/>
</dbReference>
<evidence type="ECO:0000313" key="3">
    <source>
        <dbReference type="EMBL" id="TFK98690.1"/>
    </source>
</evidence>
<feature type="region of interest" description="Disordered" evidence="1">
    <location>
        <begin position="1"/>
        <end position="20"/>
    </location>
</feature>
<name>A0A5C3QE42_9AGAR</name>
<feature type="domain" description="SET" evidence="2">
    <location>
        <begin position="3"/>
        <end position="55"/>
    </location>
</feature>
<sequence length="121" mass="13197">MDSAHIGNHSKFANHKPPKGRNVIAGLVLTNGDIRIGYYAAKKIQKGKELFLDYGADFFKDETANSEDAYGGTELGNTQDWNLIQALDPDPSRTESTTESNPAPSEMEALSRGLQHAMITS</sequence>
<dbReference type="AlphaFoldDB" id="A0A5C3QE42"/>